<feature type="domain" description="Autophagy protein ATG5 UblB" evidence="8">
    <location>
        <begin position="205"/>
        <end position="289"/>
    </location>
</feature>
<dbReference type="InterPro" id="IPR048318">
    <property type="entry name" value="ATG5_UblB"/>
</dbReference>
<dbReference type="GO" id="GO:0006995">
    <property type="term" value="P:cellular response to nitrogen starvation"/>
    <property type="evidence" value="ECO:0007669"/>
    <property type="project" value="TreeGrafter"/>
</dbReference>
<evidence type="ECO:0000259" key="10">
    <source>
        <dbReference type="Pfam" id="PF20638"/>
    </source>
</evidence>
<organism evidence="11 12">
    <name type="scientific">Lachancea dasiensis</name>
    <dbReference type="NCBI Taxonomy" id="1072105"/>
    <lineage>
        <taxon>Eukaryota</taxon>
        <taxon>Fungi</taxon>
        <taxon>Dikarya</taxon>
        <taxon>Ascomycota</taxon>
        <taxon>Saccharomycotina</taxon>
        <taxon>Saccharomycetes</taxon>
        <taxon>Saccharomycetales</taxon>
        <taxon>Saccharomycetaceae</taxon>
        <taxon>Lachancea</taxon>
    </lineage>
</organism>
<evidence type="ECO:0000256" key="7">
    <source>
        <dbReference type="RuleBase" id="RU361202"/>
    </source>
</evidence>
<dbReference type="GO" id="GO:0140355">
    <property type="term" value="F:cargo receptor ligand activity"/>
    <property type="evidence" value="ECO:0007669"/>
    <property type="project" value="EnsemblFungi"/>
</dbReference>
<comment type="subunit">
    <text evidence="7">Conjugated with ATG12.</text>
</comment>
<dbReference type="GO" id="GO:0061908">
    <property type="term" value="C:phagophore"/>
    <property type="evidence" value="ECO:0007669"/>
    <property type="project" value="EnsemblFungi"/>
</dbReference>
<keyword evidence="5" id="KW-0653">Protein transport</keyword>
<evidence type="ECO:0000256" key="3">
    <source>
        <dbReference type="ARBA" id="ARBA00022499"/>
    </source>
</evidence>
<dbReference type="GO" id="GO:0005829">
    <property type="term" value="C:cytosol"/>
    <property type="evidence" value="ECO:0007669"/>
    <property type="project" value="EnsemblFungi"/>
</dbReference>
<dbReference type="PANTHER" id="PTHR13040:SF2">
    <property type="entry name" value="AUTOPHAGY PROTEIN 5"/>
    <property type="match status" value="1"/>
</dbReference>
<dbReference type="GO" id="GO:0051365">
    <property type="term" value="P:cellular response to potassium ion starvation"/>
    <property type="evidence" value="ECO:0007669"/>
    <property type="project" value="EnsemblFungi"/>
</dbReference>
<evidence type="ECO:0000256" key="1">
    <source>
        <dbReference type="ARBA" id="ARBA00004623"/>
    </source>
</evidence>
<keyword evidence="6 7" id="KW-0072">Autophagy</keyword>
<dbReference type="Pfam" id="PF20637">
    <property type="entry name" value="ATG5_HBR"/>
    <property type="match status" value="1"/>
</dbReference>
<dbReference type="InterPro" id="IPR048940">
    <property type="entry name" value="ATG5_HBR"/>
</dbReference>
<dbReference type="GO" id="GO:0000423">
    <property type="term" value="P:mitophagy"/>
    <property type="evidence" value="ECO:0007669"/>
    <property type="project" value="EnsemblFungi"/>
</dbReference>
<keyword evidence="7" id="KW-0813">Transport</keyword>
<dbReference type="GO" id="GO:0120095">
    <property type="term" value="C:vacuole-isolation membrane contact site"/>
    <property type="evidence" value="ECO:0007669"/>
    <property type="project" value="EnsemblFungi"/>
</dbReference>
<comment type="subcellular location">
    <subcellularLocation>
        <location evidence="1 7">Preautophagosomal structure membrane</location>
        <topology evidence="1 7">Peripheral membrane protein</topology>
    </subcellularLocation>
</comment>
<dbReference type="Gene3D" id="3.10.20.90">
    <property type="entry name" value="Phosphatidylinositol 3-kinase Catalytic Subunit, Chain A, domain 1"/>
    <property type="match status" value="1"/>
</dbReference>
<dbReference type="InterPro" id="IPR042526">
    <property type="entry name" value="Atg5_HR"/>
</dbReference>
<evidence type="ECO:0000259" key="8">
    <source>
        <dbReference type="Pfam" id="PF04106"/>
    </source>
</evidence>
<dbReference type="STRING" id="1266660.A0A1G4IZL1"/>
<evidence type="ECO:0000256" key="6">
    <source>
        <dbReference type="ARBA" id="ARBA00023006"/>
    </source>
</evidence>
<keyword evidence="12" id="KW-1185">Reference proteome</keyword>
<dbReference type="GO" id="GO:0019776">
    <property type="term" value="F:Atg8-family ligase activity"/>
    <property type="evidence" value="ECO:0007669"/>
    <property type="project" value="EnsemblFungi"/>
</dbReference>
<dbReference type="Pfam" id="PF20638">
    <property type="entry name" value="ATG5_UblA"/>
    <property type="match status" value="1"/>
</dbReference>
<accession>A0A1G4IZL1</accession>
<dbReference type="GO" id="GO:0044233">
    <property type="term" value="C:mitochondria-associated endoplasmic reticulum membrane contact site"/>
    <property type="evidence" value="ECO:0007669"/>
    <property type="project" value="TreeGrafter"/>
</dbReference>
<feature type="domain" description="Autophagy protein ATG5 UblA" evidence="10">
    <location>
        <begin position="9"/>
        <end position="124"/>
    </location>
</feature>
<dbReference type="InterPro" id="IPR048939">
    <property type="entry name" value="ATG5_UblA"/>
</dbReference>
<keyword evidence="3 7" id="KW-1017">Isopeptide bond</keyword>
<dbReference type="Proteomes" id="UP000190274">
    <property type="component" value="Chromosome C"/>
</dbReference>
<protein>
    <recommendedName>
        <fullName evidence="7">Autophagy protein 5</fullName>
    </recommendedName>
</protein>
<dbReference type="Gene3D" id="1.10.246.190">
    <property type="entry name" value="Autophagy protein Apg5, helix rich domain"/>
    <property type="match status" value="1"/>
</dbReference>
<dbReference type="Pfam" id="PF04106">
    <property type="entry name" value="ATG5_UblB"/>
    <property type="match status" value="1"/>
</dbReference>
<dbReference type="PANTHER" id="PTHR13040">
    <property type="entry name" value="AUTOPHAGY PROTEIN 5"/>
    <property type="match status" value="1"/>
</dbReference>
<dbReference type="InterPro" id="IPR042527">
    <property type="entry name" value="Atg5_UblA_dom_sf"/>
</dbReference>
<dbReference type="GO" id="GO:0005776">
    <property type="term" value="C:autophagosome"/>
    <property type="evidence" value="ECO:0007669"/>
    <property type="project" value="EnsemblFungi"/>
</dbReference>
<evidence type="ECO:0000256" key="4">
    <source>
        <dbReference type="ARBA" id="ARBA00022843"/>
    </source>
</evidence>
<dbReference type="Gene3D" id="3.10.20.620">
    <property type="match status" value="1"/>
</dbReference>
<evidence type="ECO:0000256" key="5">
    <source>
        <dbReference type="ARBA" id="ARBA00022927"/>
    </source>
</evidence>
<dbReference type="GO" id="GO:0034727">
    <property type="term" value="P:piecemeal microautophagy of the nucleus"/>
    <property type="evidence" value="ECO:0007669"/>
    <property type="project" value="EnsemblFungi"/>
</dbReference>
<dbReference type="InterPro" id="IPR007239">
    <property type="entry name" value="Atg5"/>
</dbReference>
<gene>
    <name evidence="11" type="ORF">LADA_0C07096G</name>
</gene>
<evidence type="ECO:0000256" key="2">
    <source>
        <dbReference type="ARBA" id="ARBA00006910"/>
    </source>
</evidence>
<dbReference type="GO" id="GO:0034274">
    <property type="term" value="C:Atg12-Atg5-Atg16 complex"/>
    <property type="evidence" value="ECO:0007669"/>
    <property type="project" value="EnsemblFungi"/>
</dbReference>
<reference evidence="12" key="1">
    <citation type="submission" date="2016-03" db="EMBL/GenBank/DDBJ databases">
        <authorList>
            <person name="Devillers H."/>
        </authorList>
    </citation>
    <scope>NUCLEOTIDE SEQUENCE [LARGE SCALE GENOMIC DNA]</scope>
</reference>
<keyword evidence="4 7" id="KW-0832">Ubl conjugation</keyword>
<evidence type="ECO:0000259" key="9">
    <source>
        <dbReference type="Pfam" id="PF20637"/>
    </source>
</evidence>
<dbReference type="OrthoDB" id="272162at2759"/>
<dbReference type="AlphaFoldDB" id="A0A1G4IZL1"/>
<dbReference type="EMBL" id="LT598459">
    <property type="protein sequence ID" value="SCU82658.1"/>
    <property type="molecule type" value="Genomic_DNA"/>
</dbReference>
<comment type="similarity">
    <text evidence="2 7">Belongs to the ATG5 family.</text>
</comment>
<evidence type="ECO:0000313" key="11">
    <source>
        <dbReference type="EMBL" id="SCU82658.1"/>
    </source>
</evidence>
<evidence type="ECO:0000313" key="12">
    <source>
        <dbReference type="Proteomes" id="UP000190274"/>
    </source>
</evidence>
<dbReference type="GO" id="GO:0034045">
    <property type="term" value="C:phagophore assembly site membrane"/>
    <property type="evidence" value="ECO:0007669"/>
    <property type="project" value="UniProtKB-SubCell"/>
</dbReference>
<dbReference type="GO" id="GO:0032258">
    <property type="term" value="P:cytoplasm to vacuole targeting by the Cvt pathway"/>
    <property type="evidence" value="ECO:0007669"/>
    <property type="project" value="EnsemblFungi"/>
</dbReference>
<dbReference type="GO" id="GO:0008047">
    <property type="term" value="F:enzyme activator activity"/>
    <property type="evidence" value="ECO:0007669"/>
    <property type="project" value="EnsemblFungi"/>
</dbReference>
<name>A0A1G4IZL1_9SACH</name>
<sequence>MSEIRDLTWFGSLNLTISIDPELLLASSNVPQGSSAKLTSVSIRVPRESYLVLYLPYIVGRFEPQLRNNVVDYYNGWWFEMEGVPISWNYPIGALFDSLTGLNPAIRSTQFCDNSLNVWNLTLRHGTHLPSSVIPLRAGSEQIREMWMHQWKQACFVMNGSSKLIMSFSKSDTLAFWDAIVRRDLGKFNLIRQRIVPEASSMKSLPLRLHLSLPDIRLVEPVCNTYDNGKETLLSDVLGQEFPEWFNISSVSASLAKAVAQGIDIPVEAPVLALYLQLASFDGFLHVSLCLEGQRES</sequence>
<keyword evidence="7" id="KW-0472">Membrane</keyword>
<feature type="domain" description="Autophagy protein ATG5 alpha-helical bundle region" evidence="9">
    <location>
        <begin position="141"/>
        <end position="197"/>
    </location>
</feature>
<proteinExistence type="inferred from homology"/>
<comment type="function">
    <text evidence="7">Involved in cytoplasm to vacuole transport (Cvt) and autophagic vesicle formation.</text>
</comment>